<dbReference type="Proteomes" id="UP000315400">
    <property type="component" value="Unassembled WGS sequence"/>
</dbReference>
<dbReference type="PANTHER" id="PTHR34047:SF8">
    <property type="entry name" value="PROTEIN YKFC"/>
    <property type="match status" value="1"/>
</dbReference>
<feature type="domain" description="Reverse transcriptase" evidence="2">
    <location>
        <begin position="78"/>
        <end position="226"/>
    </location>
</feature>
<dbReference type="PANTHER" id="PTHR34047">
    <property type="entry name" value="NUCLEAR INTRON MATURASE 1, MITOCHONDRIAL-RELATED"/>
    <property type="match status" value="1"/>
</dbReference>
<evidence type="ECO:0000256" key="1">
    <source>
        <dbReference type="ARBA" id="ARBA00034120"/>
    </source>
</evidence>
<dbReference type="EMBL" id="VIFK01000477">
    <property type="protein sequence ID" value="TQE93324.1"/>
    <property type="molecule type" value="Genomic_DNA"/>
</dbReference>
<sequence>MRTSSLCERPEQQRPRRLADWLNPTGERKVHSLVDKIYQRKNLAVAWEKVKRNRGAGGIDGTDLAAFEAELEANLDQLHAALKDGTYTPQPVLQHLIPKAGKPGEHRPLGIPTIIDRVCQQALLNRLEPIFEPIFDDANFGYRRGRSTKDALSKIWRELEAGNEWVLDADLRDFFGSVDHEKLLTLVNQRVADGRVLGLINQILKAGCVAEGQRLATEDGVPQGGV</sequence>
<keyword evidence="3" id="KW-0695">RNA-directed DNA polymerase</keyword>
<dbReference type="InterPro" id="IPR043502">
    <property type="entry name" value="DNA/RNA_pol_sf"/>
</dbReference>
<dbReference type="InterPro" id="IPR051083">
    <property type="entry name" value="GrpII_Intron_Splice-Mob/Def"/>
</dbReference>
<keyword evidence="3" id="KW-0548">Nucleotidyltransferase</keyword>
<comment type="similarity">
    <text evidence="1">Belongs to the bacterial reverse transcriptase family.</text>
</comment>
<organism evidence="3 4">
    <name type="scientific">Spiribacter salinus</name>
    <dbReference type="NCBI Taxonomy" id="1335746"/>
    <lineage>
        <taxon>Bacteria</taxon>
        <taxon>Pseudomonadati</taxon>
        <taxon>Pseudomonadota</taxon>
        <taxon>Gammaproteobacteria</taxon>
        <taxon>Chromatiales</taxon>
        <taxon>Ectothiorhodospiraceae</taxon>
        <taxon>Spiribacter</taxon>
    </lineage>
</organism>
<reference evidence="3 4" key="1">
    <citation type="submission" date="2019-06" db="EMBL/GenBank/DDBJ databases">
        <title>Metagenome assembled Genome of Spiribacter salinus SL48-SHIP from the microbial mat of Salt Lake 48 (Novosibirsk region, Russia).</title>
        <authorList>
            <person name="Shipova A."/>
            <person name="Rozanov A.S."/>
            <person name="Bryanskaya A.V."/>
            <person name="Peltek S.E."/>
        </authorList>
    </citation>
    <scope>NUCLEOTIDE SEQUENCE [LARGE SCALE GENOMIC DNA]</scope>
    <source>
        <strain evidence="3">SL48-SHIP-2</strain>
    </source>
</reference>
<evidence type="ECO:0000259" key="2">
    <source>
        <dbReference type="PROSITE" id="PS50878"/>
    </source>
</evidence>
<evidence type="ECO:0000313" key="3">
    <source>
        <dbReference type="EMBL" id="TQE93324.1"/>
    </source>
</evidence>
<accession>A0A540V995</accession>
<dbReference type="CDD" id="cd01651">
    <property type="entry name" value="RT_G2_intron"/>
    <property type="match status" value="1"/>
</dbReference>
<dbReference type="InterPro" id="IPR000477">
    <property type="entry name" value="RT_dom"/>
</dbReference>
<dbReference type="GO" id="GO:0003964">
    <property type="term" value="F:RNA-directed DNA polymerase activity"/>
    <property type="evidence" value="ECO:0007669"/>
    <property type="project" value="UniProtKB-KW"/>
</dbReference>
<name>A0A540V995_9GAMM</name>
<keyword evidence="3" id="KW-0808">Transferase</keyword>
<dbReference type="Pfam" id="PF00078">
    <property type="entry name" value="RVT_1"/>
    <property type="match status" value="1"/>
</dbReference>
<protein>
    <submittedName>
        <fullName evidence="3">Group II intron reverse transcriptase/maturase</fullName>
    </submittedName>
</protein>
<dbReference type="AlphaFoldDB" id="A0A540V995"/>
<gene>
    <name evidence="3" type="ORF">FKY71_18255</name>
</gene>
<evidence type="ECO:0000313" key="4">
    <source>
        <dbReference type="Proteomes" id="UP000315400"/>
    </source>
</evidence>
<comment type="caution">
    <text evidence="3">The sequence shown here is derived from an EMBL/GenBank/DDBJ whole genome shotgun (WGS) entry which is preliminary data.</text>
</comment>
<dbReference type="SUPFAM" id="SSF56672">
    <property type="entry name" value="DNA/RNA polymerases"/>
    <property type="match status" value="1"/>
</dbReference>
<feature type="non-terminal residue" evidence="3">
    <location>
        <position position="226"/>
    </location>
</feature>
<dbReference type="PROSITE" id="PS50878">
    <property type="entry name" value="RT_POL"/>
    <property type="match status" value="1"/>
</dbReference>
<proteinExistence type="inferred from homology"/>